<dbReference type="Proteomes" id="UP001172645">
    <property type="component" value="Unassembled WGS sequence"/>
</dbReference>
<gene>
    <name evidence="2" type="ORF">PY649_27305</name>
</gene>
<sequence length="115" mass="12637">MKKEPVSANMLIAALAMPMLKNAFRREDSITEINFCGGSFGTASTLPKSLSYPLHAAEVPLKFVNAVLMPGDWSWKRTKAERHSSGGNATAAPRLSLRPKGRPHHRRASTILRIL</sequence>
<feature type="region of interest" description="Disordered" evidence="1">
    <location>
        <begin position="79"/>
        <end position="109"/>
    </location>
</feature>
<dbReference type="EMBL" id="JARFYM010000031">
    <property type="protein sequence ID" value="MDL2402607.1"/>
    <property type="molecule type" value="Genomic_DNA"/>
</dbReference>
<evidence type="ECO:0000313" key="2">
    <source>
        <dbReference type="EMBL" id="MDL2402607.1"/>
    </source>
</evidence>
<name>A0ABT7K1Z0_9HYPH</name>
<organism evidence="2 3">
    <name type="scientific">Rhizobium mayense</name>
    <dbReference type="NCBI Taxonomy" id="1312184"/>
    <lineage>
        <taxon>Bacteria</taxon>
        <taxon>Pseudomonadati</taxon>
        <taxon>Pseudomonadota</taxon>
        <taxon>Alphaproteobacteria</taxon>
        <taxon>Hyphomicrobiales</taxon>
        <taxon>Rhizobiaceae</taxon>
        <taxon>Rhizobium/Agrobacterium group</taxon>
        <taxon>Rhizobium</taxon>
    </lineage>
</organism>
<evidence type="ECO:0000256" key="1">
    <source>
        <dbReference type="SAM" id="MobiDB-lite"/>
    </source>
</evidence>
<evidence type="ECO:0000313" key="3">
    <source>
        <dbReference type="Proteomes" id="UP001172645"/>
    </source>
</evidence>
<accession>A0ABT7K1Z0</accession>
<keyword evidence="3" id="KW-1185">Reference proteome</keyword>
<dbReference type="RefSeq" id="WP_285872033.1">
    <property type="nucleotide sequence ID" value="NZ_JARFYM010000031.1"/>
</dbReference>
<feature type="compositionally biased region" description="Basic residues" evidence="1">
    <location>
        <begin position="97"/>
        <end position="108"/>
    </location>
</feature>
<reference evidence="2" key="1">
    <citation type="submission" date="2023-06" db="EMBL/GenBank/DDBJ databases">
        <title>Phylogenetic Diversity of Rhizobium strains.</title>
        <authorList>
            <person name="Moura F.T."/>
            <person name="Helene L.C.F."/>
            <person name="Hungria M."/>
        </authorList>
    </citation>
    <scope>NUCLEOTIDE SEQUENCE</scope>
    <source>
        <strain evidence="2">CCGE526</strain>
    </source>
</reference>
<comment type="caution">
    <text evidence="2">The sequence shown here is derived from an EMBL/GenBank/DDBJ whole genome shotgun (WGS) entry which is preliminary data.</text>
</comment>
<protein>
    <submittedName>
        <fullName evidence="2">Uncharacterized protein</fullName>
    </submittedName>
</protein>
<proteinExistence type="predicted"/>